<dbReference type="PANTHER" id="PTHR46113:SF1">
    <property type="entry name" value="PEPTIDASE M17 LEUCYL AMINOPEPTIDASE N-TERMINAL DOMAIN-CONTAINING PROTEIN"/>
    <property type="match status" value="1"/>
</dbReference>
<name>A0AAE1LRL4_9NEOP</name>
<dbReference type="Proteomes" id="UP001219518">
    <property type="component" value="Unassembled WGS sequence"/>
</dbReference>
<dbReference type="PANTHER" id="PTHR46113">
    <property type="entry name" value="SNAC DOMAIN-CONTAINING PROTEIN"/>
    <property type="match status" value="1"/>
</dbReference>
<proteinExistence type="predicted"/>
<reference evidence="1" key="1">
    <citation type="submission" date="2021-07" db="EMBL/GenBank/DDBJ databases">
        <authorList>
            <person name="Catto M.A."/>
            <person name="Jacobson A."/>
            <person name="Kennedy G."/>
            <person name="Labadie P."/>
            <person name="Hunt B.G."/>
            <person name="Srinivasan R."/>
        </authorList>
    </citation>
    <scope>NUCLEOTIDE SEQUENCE</scope>
    <source>
        <strain evidence="1">PL_HMW_Pooled</strain>
        <tissue evidence="1">Head</tissue>
    </source>
</reference>
<dbReference type="AlphaFoldDB" id="A0AAE1LRL4"/>
<evidence type="ECO:0000313" key="1">
    <source>
        <dbReference type="EMBL" id="KAK3929180.1"/>
    </source>
</evidence>
<accession>A0AAE1LRL4</accession>
<gene>
    <name evidence="1" type="ORF">KUF71_017646</name>
</gene>
<protein>
    <submittedName>
        <fullName evidence="1">Uncharacterized protein</fullName>
    </submittedName>
</protein>
<sequence>MEVEENIVNEKTDTVQTSLSVKPPVISPDIPVLKECCEKSDSHREVDFVPCYMLGSESRPGFDSRVDKFKSEMENLFDIASRVQPTRVVPRDEKRQAMLDCGLVNKRQRKATSGEPLPEAMCTEAEVKAEPEDNLYEPGTSRSLPPPSSCLTNLDRGLVSSRAAFRTLASSAAETEGDCASHTTLWRRRKEERAEVAEDIRRAFNPTVPLTVHWDGIKLPPLDGKLVDGKEVVERLPIVLSGPGGVDQLLSAGVLADGTGEAQATAVADQIAAWGCTERVTAACTDTTSSNTGSHKGAFVMLEKKLEKTLIYIACRHHQLEIIPKNVFEKCVEESSSPDIGSLCRGFKKNWDTMDHSLYLPATKDPKCCKVLAKFDVEHILNFAKEALKKPLSRNDYKYLLELTIIFLGEVPPTQPNGVRFQPPMALSSARFMGRIIYALQIHMFALTGQYKLNAKLLEKVRAFNLFHVLVYLEPWYSATEAISAPRTDLLLIQKIARYSAVNKKLAQVALNAFKNHLWYLSAHCVPFALFDDNVSVEEKSAMVANFKKTGARGRTPMRYPVGPDVGPSEILEFRLSQFCSQDSMLFFFSLDTIFLEKCPKEWSQDKGCNENVRLLRDVQVVNDTAERGVALVKTFTGQLTKDEKDFQNLLLVQKKVKSQEQGNAMSVGYFVQKSEDD</sequence>
<organism evidence="1 2">
    <name type="scientific">Frankliniella fusca</name>
    <dbReference type="NCBI Taxonomy" id="407009"/>
    <lineage>
        <taxon>Eukaryota</taxon>
        <taxon>Metazoa</taxon>
        <taxon>Ecdysozoa</taxon>
        <taxon>Arthropoda</taxon>
        <taxon>Hexapoda</taxon>
        <taxon>Insecta</taxon>
        <taxon>Pterygota</taxon>
        <taxon>Neoptera</taxon>
        <taxon>Paraneoptera</taxon>
        <taxon>Thysanoptera</taxon>
        <taxon>Terebrantia</taxon>
        <taxon>Thripoidea</taxon>
        <taxon>Thripidae</taxon>
        <taxon>Frankliniella</taxon>
    </lineage>
</organism>
<comment type="caution">
    <text evidence="1">The sequence shown here is derived from an EMBL/GenBank/DDBJ whole genome shotgun (WGS) entry which is preliminary data.</text>
</comment>
<evidence type="ECO:0000313" key="2">
    <source>
        <dbReference type="Proteomes" id="UP001219518"/>
    </source>
</evidence>
<keyword evidence="2" id="KW-1185">Reference proteome</keyword>
<reference evidence="1" key="2">
    <citation type="journal article" date="2023" name="BMC Genomics">
        <title>Pest status, molecular evolution, and epigenetic factors derived from the genome assembly of Frankliniella fusca, a thysanopteran phytovirus vector.</title>
        <authorList>
            <person name="Catto M.A."/>
            <person name="Labadie P.E."/>
            <person name="Jacobson A.L."/>
            <person name="Kennedy G.G."/>
            <person name="Srinivasan R."/>
            <person name="Hunt B.G."/>
        </authorList>
    </citation>
    <scope>NUCLEOTIDE SEQUENCE</scope>
    <source>
        <strain evidence="1">PL_HMW_Pooled</strain>
    </source>
</reference>
<dbReference type="EMBL" id="JAHWGI010001382">
    <property type="protein sequence ID" value="KAK3929180.1"/>
    <property type="molecule type" value="Genomic_DNA"/>
</dbReference>